<gene>
    <name evidence="1" type="ORF">Lsan_1038</name>
</gene>
<accession>A0A0W0Z3A2</accession>
<reference evidence="1 2" key="1">
    <citation type="submission" date="2015-11" db="EMBL/GenBank/DDBJ databases">
        <title>Genomic analysis of 38 Legionella species identifies large and diverse effector repertoires.</title>
        <authorList>
            <person name="Burstein D."/>
            <person name="Amaro F."/>
            <person name="Zusman T."/>
            <person name="Lifshitz Z."/>
            <person name="Cohen O."/>
            <person name="Gilbert J.A."/>
            <person name="Pupko T."/>
            <person name="Shuman H.A."/>
            <person name="Segal G."/>
        </authorList>
    </citation>
    <scope>NUCLEOTIDE SEQUENCE [LARGE SCALE GENOMIC DNA]</scope>
    <source>
        <strain evidence="1 2">SC-63-C7</strain>
    </source>
</reference>
<name>A0A0W0Z3A2_9GAMM</name>
<protein>
    <submittedName>
        <fullName evidence="1">Uncharacterized protein</fullName>
    </submittedName>
</protein>
<proteinExistence type="predicted"/>
<dbReference type="AlphaFoldDB" id="A0A0W0Z3A2"/>
<dbReference type="Proteomes" id="UP000054703">
    <property type="component" value="Unassembled WGS sequence"/>
</dbReference>
<evidence type="ECO:0000313" key="1">
    <source>
        <dbReference type="EMBL" id="KTD63605.1"/>
    </source>
</evidence>
<evidence type="ECO:0000313" key="2">
    <source>
        <dbReference type="Proteomes" id="UP000054703"/>
    </source>
</evidence>
<dbReference type="EMBL" id="LNYU01000024">
    <property type="protein sequence ID" value="KTD63605.1"/>
    <property type="molecule type" value="Genomic_DNA"/>
</dbReference>
<organism evidence="1 2">
    <name type="scientific">Legionella santicrucis</name>
    <dbReference type="NCBI Taxonomy" id="45074"/>
    <lineage>
        <taxon>Bacteria</taxon>
        <taxon>Pseudomonadati</taxon>
        <taxon>Pseudomonadota</taxon>
        <taxon>Gammaproteobacteria</taxon>
        <taxon>Legionellales</taxon>
        <taxon>Legionellaceae</taxon>
        <taxon>Legionella</taxon>
    </lineage>
</organism>
<sequence length="784" mass="92009">MLTVSQFNEWLDICEKQPIVYSQALSKEQKTILQIESDIFLTCLKNIVAQDLKTPEKEISELRLRTLLRQRALILQMHSNDYTHHPHHPVNRLYLQIAQALAKPEEAVCTVLMPYIESLCRESYSLKAETEEDNGLFYPEHYLVRDKNLIPVAEIYEQALLNPSYLFDDSFSYHLNDHDRKNLKLIAGEMSHDYLLALHEEHVLRQQNNLGHHLQILADALYDASVEAKGTEEDAHEDIAKAVQVFYEFWRRLPSNEEIYQFTIPEWGRKNVTLNDYLLALFVRYLDADLLSDEERQRFTDISIFPCAYQLSNALNEFLRRYPQLYRISSNVIDPNRISNYQELSELKVKALEALNYRGQLATTTPTSSDFFRFILDTEELSFAERIHFISQLINNENDLWHFLLSVNDKKQQKLPQIIDYEELVKKVLYALAPKLTVIKYQTVEKVIAQLSPENQMVLIELMPDYWLSVAHENSPKLKKINESFKSPAREQYILTVTKDAAARTLLSTDIPTYYSILKSCPEVLTTYLQLIRQKFPDDVDLIIKQLTTDVPSLHMLLRDWRMELYQWHREREERSMEVRGLPPLGLFGNNVRFLPSISKVNIKPILSQIETWLKDQTLSKEEVIDFFEKQTFVDNSVTLSKWIRFTVLAQLTPEKKLLEELQANFYELERPSPLSYFSDQSPYAKKMERLNEIRKNLFHPMLNTDTSLSLQQLKDYLYQQAGEERNDLQKRYRSGESSFLRALDSAMQIVQRYMDKQHPSLTQLMKQHAYPGLDSGSNFSLRF</sequence>
<comment type="caution">
    <text evidence="1">The sequence shown here is derived from an EMBL/GenBank/DDBJ whole genome shotgun (WGS) entry which is preliminary data.</text>
</comment>
<keyword evidence="2" id="KW-1185">Reference proteome</keyword>
<dbReference type="PATRIC" id="fig|45074.5.peg.1102"/>